<protein>
    <submittedName>
        <fullName evidence="2">CoA transferase</fullName>
    </submittedName>
</protein>
<organism evidence="2 3">
    <name type="scientific">Neobacillus rhizophilus</name>
    <dbReference type="NCBI Taxonomy" id="2833579"/>
    <lineage>
        <taxon>Bacteria</taxon>
        <taxon>Bacillati</taxon>
        <taxon>Bacillota</taxon>
        <taxon>Bacilli</taxon>
        <taxon>Bacillales</taxon>
        <taxon>Bacillaceae</taxon>
        <taxon>Neobacillus</taxon>
    </lineage>
</organism>
<dbReference type="Proteomes" id="UP000679749">
    <property type="component" value="Unassembled WGS sequence"/>
</dbReference>
<dbReference type="PANTHER" id="PTHR48207:SF3">
    <property type="entry name" value="SUCCINATE--HYDROXYMETHYLGLUTARATE COA-TRANSFERASE"/>
    <property type="match status" value="1"/>
</dbReference>
<name>A0A942U3W9_9BACI</name>
<dbReference type="InterPro" id="IPR003673">
    <property type="entry name" value="CoA-Trfase_fam_III"/>
</dbReference>
<keyword evidence="1 2" id="KW-0808">Transferase</keyword>
<comment type="caution">
    <text evidence="2">The sequence shown here is derived from an EMBL/GenBank/DDBJ whole genome shotgun (WGS) entry which is preliminary data.</text>
</comment>
<dbReference type="SUPFAM" id="SSF89796">
    <property type="entry name" value="CoA-transferase family III (CaiB/BaiF)"/>
    <property type="match status" value="1"/>
</dbReference>
<dbReference type="Gene3D" id="3.40.50.10540">
    <property type="entry name" value="Crotonobetainyl-coa:carnitine coa-transferase, domain 1"/>
    <property type="match status" value="1"/>
</dbReference>
<proteinExistence type="predicted"/>
<reference evidence="2" key="1">
    <citation type="submission" date="2021-05" db="EMBL/GenBank/DDBJ databases">
        <title>Novel Bacillus species.</title>
        <authorList>
            <person name="Liu G."/>
        </authorList>
    </citation>
    <scope>NUCLEOTIDE SEQUENCE</scope>
    <source>
        <strain evidence="2">FJAT-49825</strain>
    </source>
</reference>
<dbReference type="InterPro" id="IPR050483">
    <property type="entry name" value="CoA-transferase_III_domain"/>
</dbReference>
<accession>A0A942U3W9</accession>
<dbReference type="InterPro" id="IPR044855">
    <property type="entry name" value="CoA-Trfase_III_dom3_sf"/>
</dbReference>
<evidence type="ECO:0000256" key="1">
    <source>
        <dbReference type="ARBA" id="ARBA00022679"/>
    </source>
</evidence>
<dbReference type="RefSeq" id="WP_213118718.1">
    <property type="nucleotide sequence ID" value="NZ_JAGYPF010000003.1"/>
</dbReference>
<dbReference type="GO" id="GO:0008410">
    <property type="term" value="F:CoA-transferase activity"/>
    <property type="evidence" value="ECO:0007669"/>
    <property type="project" value="TreeGrafter"/>
</dbReference>
<dbReference type="AlphaFoldDB" id="A0A942U3W9"/>
<dbReference type="Gene3D" id="3.30.1540.10">
    <property type="entry name" value="formyl-coa transferase, domain 3"/>
    <property type="match status" value="1"/>
</dbReference>
<sequence length="388" mass="43510">MKKALEGLVVLDLSQVYQGPYCTLQLAYHGAKVIKVESPKGDILRERHESKVPHEFLMFNTNKYGVTLDLKSKDGKKAFLKLVEQADILVENFTPGVMKRLELDYDEVLKKRNPRLIYATATAYGLTGPYQNFPGMDLTVQAIGGVMSSTGYPEMPPVKAGPAIADLLGGTHLLAGIGLALYQRERTGEGQKVEVSMHDALYPTLASPLAALYDGDPDNYCERTGNKHSGLRSAPYNVYPSKDGFVAIICATERHWQLLVDILEQQHLLEKEEFKNTISRAAHMDEVDQFVTEWTKNINKWEIVEILTEKGVPAAPVLTIKEVANDRHLIERNMIVEINHPTKGKVKVPGSTIKLSRSIVDNYQPAPFLGQHNEEIFENMIKKEEERI</sequence>
<evidence type="ECO:0000313" key="3">
    <source>
        <dbReference type="Proteomes" id="UP000679749"/>
    </source>
</evidence>
<dbReference type="InterPro" id="IPR023606">
    <property type="entry name" value="CoA-Trfase_III_dom_1_sf"/>
</dbReference>
<dbReference type="Pfam" id="PF02515">
    <property type="entry name" value="CoA_transf_3"/>
    <property type="match status" value="1"/>
</dbReference>
<gene>
    <name evidence="2" type="ORF">KHA99_17435</name>
</gene>
<dbReference type="EMBL" id="JAGYPF010000003">
    <property type="protein sequence ID" value="MBS4214236.1"/>
    <property type="molecule type" value="Genomic_DNA"/>
</dbReference>
<dbReference type="PANTHER" id="PTHR48207">
    <property type="entry name" value="SUCCINATE--HYDROXYMETHYLGLUTARATE COA-TRANSFERASE"/>
    <property type="match status" value="1"/>
</dbReference>
<keyword evidence="3" id="KW-1185">Reference proteome</keyword>
<evidence type="ECO:0000313" key="2">
    <source>
        <dbReference type="EMBL" id="MBS4214236.1"/>
    </source>
</evidence>